<feature type="compositionally biased region" description="Low complexity" evidence="1">
    <location>
        <begin position="795"/>
        <end position="818"/>
    </location>
</feature>
<feature type="compositionally biased region" description="Low complexity" evidence="1">
    <location>
        <begin position="326"/>
        <end position="346"/>
    </location>
</feature>
<feature type="region of interest" description="Disordered" evidence="1">
    <location>
        <begin position="426"/>
        <end position="450"/>
    </location>
</feature>
<proteinExistence type="predicted"/>
<evidence type="ECO:0000313" key="2">
    <source>
        <dbReference type="EMBL" id="CCA66599.1"/>
    </source>
</evidence>
<feature type="compositionally biased region" description="Low complexity" evidence="1">
    <location>
        <begin position="264"/>
        <end position="292"/>
    </location>
</feature>
<feature type="compositionally biased region" description="Polar residues" evidence="1">
    <location>
        <begin position="819"/>
        <end position="830"/>
    </location>
</feature>
<comment type="caution">
    <text evidence="2">The sequence shown here is derived from an EMBL/GenBank/DDBJ whole genome shotgun (WGS) entry which is preliminary data.</text>
</comment>
<feature type="compositionally biased region" description="Pro residues" evidence="1">
    <location>
        <begin position="235"/>
        <end position="247"/>
    </location>
</feature>
<dbReference type="EMBL" id="CAFZ01000003">
    <property type="protein sequence ID" value="CCA66599.1"/>
    <property type="molecule type" value="Genomic_DNA"/>
</dbReference>
<sequence length="840" mass="89297">MKAFAFLNGSKKTQQQGLHHDQQTLPQLLVSKSSYEHDEPPFSAPASSSLPSSTRSNGSSSLKARPALSLRLPRRSNERIFSGNHTLPAPDPKSRSPIYTRFGFSKSSSQLPGPPILTVQTAGGSNPTTPTNINPPVPAVPSHFVAQTSPRSVKPQDLPDEESPASFGILRAERAYKKRATVHPNNTSSTVQTIGASPASLGPTDEPATSVLLQRRRAKSMGSSANRSDISALKIPPPLQLPPPMPLPVRLDSASSIHTQDNRPLTSSLLAPMSLTSSSPLSATLSLGPGSTEASATATIVASPLSPGLATSSPLSGSGILRLRSESNSSRARSESNSSRARSESNSSATSFYRFGNYSSNLQACDESSATVFSSRPSSIKVRPRNGSGLSSSSGHGVALRLDDVCDSFLKEVKEDLKQDIGPLFMNEKRKKPRSSEPAVKGRPAPLTPTIEVPQAQNIPLVPLVPASAPATIVSFCHDPPLTAGTSPPTPEFRILSKAWSVAESESVDSQISSTTQLTPTKKRLYGADGVPRMRVTAPKEDGVSRQCASNSGTAISKTKSMDSISSLPYLRFSMIQHEPTQLRNESDSDPTNGPCIQMSPRVSSLDLALPPAPVRTSSDGEVPLTTPPDERPISTFSIDSVNSQFSNFSLSLFPSPPSVPIIRPTTDKGTFTTDAQCWEGEKLGSTEGENYQEARVLQFRSIVPSRKTNLHNIILLNSIKTPRAPSRAIAPDPTVSRCSSPYKSKSASLAPEDTLLAAPNYEALLKGMEEVKDAGPTSASMHYTPSVAGPREASSSSKLRSLFSSSVGSMSSHGQESIESPESTKSNGDGSRFQWGYAL</sequence>
<dbReference type="HOGENOM" id="CLU_350611_0_0_1"/>
<feature type="compositionally biased region" description="Polar residues" evidence="1">
    <location>
        <begin position="10"/>
        <end position="33"/>
    </location>
</feature>
<reference evidence="2 3" key="1">
    <citation type="journal article" date="2011" name="PLoS Pathog.">
        <title>Endophytic Life Strategies Decoded by Genome and Transcriptome Analyses of the Mutualistic Root Symbiont Piriformospora indica.</title>
        <authorList>
            <person name="Zuccaro A."/>
            <person name="Lahrmann U."/>
            <person name="Guldener U."/>
            <person name="Langen G."/>
            <person name="Pfiffi S."/>
            <person name="Biedenkopf D."/>
            <person name="Wong P."/>
            <person name="Samans B."/>
            <person name="Grimm C."/>
            <person name="Basiewicz M."/>
            <person name="Murat C."/>
            <person name="Martin F."/>
            <person name="Kogel K.H."/>
        </authorList>
    </citation>
    <scope>NUCLEOTIDE SEQUENCE [LARGE SCALE GENOMIC DNA]</scope>
    <source>
        <strain evidence="2 3">DSM 11827</strain>
    </source>
</reference>
<gene>
    <name evidence="2" type="ORF">PIIN_00282</name>
</gene>
<dbReference type="Proteomes" id="UP000007148">
    <property type="component" value="Unassembled WGS sequence"/>
</dbReference>
<dbReference type="InParanoid" id="G4T5I1"/>
<feature type="compositionally biased region" description="Low complexity" evidence="1">
    <location>
        <begin position="44"/>
        <end position="71"/>
    </location>
</feature>
<feature type="compositionally biased region" description="Polar residues" evidence="1">
    <location>
        <begin position="183"/>
        <end position="195"/>
    </location>
</feature>
<feature type="region of interest" description="Disordered" evidence="1">
    <location>
        <begin position="373"/>
        <end position="394"/>
    </location>
</feature>
<organism evidence="2 3">
    <name type="scientific">Serendipita indica (strain DSM 11827)</name>
    <name type="common">Root endophyte fungus</name>
    <name type="synonym">Piriformospora indica</name>
    <dbReference type="NCBI Taxonomy" id="1109443"/>
    <lineage>
        <taxon>Eukaryota</taxon>
        <taxon>Fungi</taxon>
        <taxon>Dikarya</taxon>
        <taxon>Basidiomycota</taxon>
        <taxon>Agaricomycotina</taxon>
        <taxon>Agaricomycetes</taxon>
        <taxon>Sebacinales</taxon>
        <taxon>Serendipitaceae</taxon>
        <taxon>Serendipita</taxon>
    </lineage>
</organism>
<name>G4T5I1_SERID</name>
<evidence type="ECO:0000313" key="3">
    <source>
        <dbReference type="Proteomes" id="UP000007148"/>
    </source>
</evidence>
<feature type="region of interest" description="Disordered" evidence="1">
    <location>
        <begin position="774"/>
        <end position="840"/>
    </location>
</feature>
<keyword evidence="3" id="KW-1185">Reference proteome</keyword>
<protein>
    <submittedName>
        <fullName evidence="2">Uncharacterized protein</fullName>
    </submittedName>
</protein>
<feature type="region of interest" description="Disordered" evidence="1">
    <location>
        <begin position="180"/>
        <end position="346"/>
    </location>
</feature>
<evidence type="ECO:0000256" key="1">
    <source>
        <dbReference type="SAM" id="MobiDB-lite"/>
    </source>
</evidence>
<accession>G4T5I1</accession>
<dbReference type="AlphaFoldDB" id="G4T5I1"/>
<feature type="compositionally biased region" description="Polar residues" evidence="1">
    <location>
        <begin position="253"/>
        <end position="263"/>
    </location>
</feature>
<feature type="region of interest" description="Disordered" evidence="1">
    <location>
        <begin position="1"/>
        <end position="163"/>
    </location>
</feature>